<reference evidence="1" key="1">
    <citation type="journal article" date="2015" name="ISME J.">
        <title>Aquifer environment selects for microbial species cohorts in sediment and groundwater.</title>
        <authorList>
            <person name="Hug L.A."/>
            <person name="Thomas B.C."/>
            <person name="Brown C.T."/>
            <person name="Frischkorn K.R."/>
            <person name="Williams K.H."/>
            <person name="Tringe S.G."/>
            <person name="Banfield J.F."/>
        </authorList>
    </citation>
    <scope>NUCLEOTIDE SEQUENCE</scope>
</reference>
<dbReference type="InterPro" id="IPR036746">
    <property type="entry name" value="TT1725-like_sf"/>
</dbReference>
<proteinExistence type="predicted"/>
<evidence type="ECO:0000313" key="1">
    <source>
        <dbReference type="EMBL" id="AKQ04811.1"/>
    </source>
</evidence>
<accession>A0A0H4TA51</accession>
<dbReference type="InterPro" id="IPR007546">
    <property type="entry name" value="DUF503"/>
</dbReference>
<dbReference type="PANTHER" id="PTHR36441:SF1">
    <property type="entry name" value="DUF503 DOMAIN-CONTAINING PROTEIN"/>
    <property type="match status" value="1"/>
</dbReference>
<dbReference type="AlphaFoldDB" id="A0A0H4TA51"/>
<protein>
    <recommendedName>
        <fullName evidence="2">DUF503 domain-containing protein</fullName>
    </recommendedName>
</protein>
<dbReference type="PANTHER" id="PTHR36441">
    <property type="entry name" value="HYPOTHETICAL CYTOSOLIC PROTEIN"/>
    <property type="match status" value="1"/>
</dbReference>
<evidence type="ECO:0008006" key="2">
    <source>
        <dbReference type="Google" id="ProtNLM"/>
    </source>
</evidence>
<dbReference type="Pfam" id="PF04456">
    <property type="entry name" value="DUF503"/>
    <property type="match status" value="1"/>
</dbReference>
<dbReference type="EMBL" id="KT007049">
    <property type="protein sequence ID" value="AKQ04811.1"/>
    <property type="molecule type" value="Genomic_DNA"/>
</dbReference>
<dbReference type="SUPFAM" id="SSF103007">
    <property type="entry name" value="Hypothetical protein TT1725"/>
    <property type="match status" value="1"/>
</dbReference>
<dbReference type="Gene3D" id="3.30.70.1120">
    <property type="entry name" value="TT1725-like"/>
    <property type="match status" value="1"/>
</dbReference>
<name>A0A0H4TA51_9BACT</name>
<organism evidence="1">
    <name type="scientific">uncultured bacterium Rifle_16ft_4_minimus_752</name>
    <dbReference type="NCBI Taxonomy" id="1665163"/>
    <lineage>
        <taxon>Bacteria</taxon>
        <taxon>environmental samples</taxon>
    </lineage>
</organism>
<sequence>MVVGTCRLELRIPEAASLKDKRQILRSIKDRVQNRFNVSIAEVGYLEEWQRATLAVACVSNEGRVVDEMLNKVVNYVEGHGQALLVDYSIDMMVHGDGFA</sequence>